<dbReference type="Proteomes" id="UP000231501">
    <property type="component" value="Unassembled WGS sequence"/>
</dbReference>
<comment type="caution">
    <text evidence="2">The sequence shown here is derived from an EMBL/GenBank/DDBJ whole genome shotgun (WGS) entry which is preliminary data.</text>
</comment>
<evidence type="ECO:0000313" key="3">
    <source>
        <dbReference type="Proteomes" id="UP000231501"/>
    </source>
</evidence>
<protein>
    <recommendedName>
        <fullName evidence="1">DUF5672 domain-containing protein</fullName>
    </recommendedName>
</protein>
<sequence>MSTAAKPSIAVAIVDTDLHVLARQALLHSMRQMELQGLPFSQVLIYSDKPELWPGLPVIPVPTLRSIAEYNLLITRELAKHLSADHVLVIQYDGFVLNADQFSPHFLHYDYIGAPWPNYEVNEVGNGGFSWRSRRLVHAVAQLDYPDPTEAEDLYICRTMRETLERAGCRFAPKAIASHFSVEFPAVPYPTFGFHGIFHLPMVYREMPDFLLEHLSDRIIKTRSGFLLPGFQAVSPAAAEKLQQRLASLNAAH</sequence>
<feature type="domain" description="DUF5672" evidence="1">
    <location>
        <begin position="62"/>
        <end position="184"/>
    </location>
</feature>
<dbReference type="OrthoDB" id="7391526at2"/>
<accession>A0A2G9CBB4</accession>
<dbReference type="InterPro" id="IPR043729">
    <property type="entry name" value="DUF5672"/>
</dbReference>
<evidence type="ECO:0000259" key="1">
    <source>
        <dbReference type="Pfam" id="PF18922"/>
    </source>
</evidence>
<dbReference type="AlphaFoldDB" id="A0A2G9CBB4"/>
<dbReference type="Pfam" id="PF18922">
    <property type="entry name" value="DUF5672"/>
    <property type="match status" value="1"/>
</dbReference>
<dbReference type="EMBL" id="PEOG01000018">
    <property type="protein sequence ID" value="PIM53642.1"/>
    <property type="molecule type" value="Genomic_DNA"/>
</dbReference>
<keyword evidence="3" id="KW-1185">Reference proteome</keyword>
<proteinExistence type="predicted"/>
<evidence type="ECO:0000313" key="2">
    <source>
        <dbReference type="EMBL" id="PIM53642.1"/>
    </source>
</evidence>
<dbReference type="RefSeq" id="WP_099861215.1">
    <property type="nucleotide sequence ID" value="NZ_PEOG01000018.1"/>
</dbReference>
<name>A0A2G9CBB4_9BURK</name>
<reference evidence="2 3" key="1">
    <citation type="submission" date="2017-11" db="EMBL/GenBank/DDBJ databases">
        <title>Draft genome sequence of Mitsuaria sp. HWN-4.</title>
        <authorList>
            <person name="Gundlapally S.R."/>
        </authorList>
    </citation>
    <scope>NUCLEOTIDE SEQUENCE [LARGE SCALE GENOMIC DNA]</scope>
    <source>
        <strain evidence="2 3">HWN-4</strain>
    </source>
</reference>
<organism evidence="2 3">
    <name type="scientific">Roseateles chitinivorans</name>
    <dbReference type="NCBI Taxonomy" id="2917965"/>
    <lineage>
        <taxon>Bacteria</taxon>
        <taxon>Pseudomonadati</taxon>
        <taxon>Pseudomonadota</taxon>
        <taxon>Betaproteobacteria</taxon>
        <taxon>Burkholderiales</taxon>
        <taxon>Sphaerotilaceae</taxon>
        <taxon>Roseateles</taxon>
    </lineage>
</organism>
<gene>
    <name evidence="2" type="ORF">CS062_08520</name>
</gene>